<proteinExistence type="predicted"/>
<evidence type="ECO:0000259" key="1">
    <source>
        <dbReference type="PROSITE" id="PS50181"/>
    </source>
</evidence>
<dbReference type="CDD" id="cd22164">
    <property type="entry name" value="F-box_AtSKIP19-like"/>
    <property type="match status" value="1"/>
</dbReference>
<dbReference type="InterPro" id="IPR036047">
    <property type="entry name" value="F-box-like_dom_sf"/>
</dbReference>
<sequence>MENSGLCLENERSWVELPGDVSLNILMRVDQIEIVECAQFVCKPWYDLCKEPSLWRSIRFKNLENPFQEPKRVFNHEKMVFHAIDRSAGGLIDLDIMDFVPYKLGQLNLLNLNASGSLPKLQHLQFIGHDITNVGLMAILDGCPLLQSLDLSACIHLVLEGNLWTRLSKQVKYLLLPYDPTLDYYYPTLQDGYDFDDVCYVDTDFDAFYG</sequence>
<dbReference type="Proteomes" id="UP001443914">
    <property type="component" value="Unassembled WGS sequence"/>
</dbReference>
<dbReference type="AlphaFoldDB" id="A0AAW1JTF8"/>
<dbReference type="Gene3D" id="3.80.10.10">
    <property type="entry name" value="Ribonuclease Inhibitor"/>
    <property type="match status" value="1"/>
</dbReference>
<dbReference type="SUPFAM" id="SSF81383">
    <property type="entry name" value="F-box domain"/>
    <property type="match status" value="1"/>
</dbReference>
<organism evidence="2 3">
    <name type="scientific">Saponaria officinalis</name>
    <name type="common">Common soapwort</name>
    <name type="synonym">Lychnis saponaria</name>
    <dbReference type="NCBI Taxonomy" id="3572"/>
    <lineage>
        <taxon>Eukaryota</taxon>
        <taxon>Viridiplantae</taxon>
        <taxon>Streptophyta</taxon>
        <taxon>Embryophyta</taxon>
        <taxon>Tracheophyta</taxon>
        <taxon>Spermatophyta</taxon>
        <taxon>Magnoliopsida</taxon>
        <taxon>eudicotyledons</taxon>
        <taxon>Gunneridae</taxon>
        <taxon>Pentapetalae</taxon>
        <taxon>Caryophyllales</taxon>
        <taxon>Caryophyllaceae</taxon>
        <taxon>Caryophylleae</taxon>
        <taxon>Saponaria</taxon>
    </lineage>
</organism>
<dbReference type="PANTHER" id="PTHR38926">
    <property type="entry name" value="F-BOX DOMAIN CONTAINING PROTEIN, EXPRESSED"/>
    <property type="match status" value="1"/>
</dbReference>
<gene>
    <name evidence="2" type="ORF">RND81_07G165800</name>
</gene>
<evidence type="ECO:0000313" key="3">
    <source>
        <dbReference type="Proteomes" id="UP001443914"/>
    </source>
</evidence>
<name>A0AAW1JTF8_SAPOF</name>
<dbReference type="EMBL" id="JBDFQZ010000007">
    <property type="protein sequence ID" value="KAK9706990.1"/>
    <property type="molecule type" value="Genomic_DNA"/>
</dbReference>
<feature type="domain" description="F-box" evidence="1">
    <location>
        <begin position="11"/>
        <end position="58"/>
    </location>
</feature>
<dbReference type="PANTHER" id="PTHR38926:SF2">
    <property type="entry name" value="F-BOX_LRR-REPEAT PROTEIN 21-RELATED"/>
    <property type="match status" value="1"/>
</dbReference>
<dbReference type="InterPro" id="IPR001810">
    <property type="entry name" value="F-box_dom"/>
</dbReference>
<reference evidence="2" key="1">
    <citation type="submission" date="2024-03" db="EMBL/GenBank/DDBJ databases">
        <title>WGS assembly of Saponaria officinalis var. Norfolk2.</title>
        <authorList>
            <person name="Jenkins J."/>
            <person name="Shu S."/>
            <person name="Grimwood J."/>
            <person name="Barry K."/>
            <person name="Goodstein D."/>
            <person name="Schmutz J."/>
            <person name="Leebens-Mack J."/>
            <person name="Osbourn A."/>
        </authorList>
    </citation>
    <scope>NUCLEOTIDE SEQUENCE [LARGE SCALE GENOMIC DNA]</scope>
    <source>
        <strain evidence="2">JIC</strain>
    </source>
</reference>
<dbReference type="InterPro" id="IPR032675">
    <property type="entry name" value="LRR_dom_sf"/>
</dbReference>
<dbReference type="Gene3D" id="1.20.1280.50">
    <property type="match status" value="1"/>
</dbReference>
<keyword evidence="3" id="KW-1185">Reference proteome</keyword>
<dbReference type="Pfam" id="PF12937">
    <property type="entry name" value="F-box-like"/>
    <property type="match status" value="1"/>
</dbReference>
<comment type="caution">
    <text evidence="2">The sequence shown here is derived from an EMBL/GenBank/DDBJ whole genome shotgun (WGS) entry which is preliminary data.</text>
</comment>
<dbReference type="SUPFAM" id="SSF52047">
    <property type="entry name" value="RNI-like"/>
    <property type="match status" value="1"/>
</dbReference>
<accession>A0AAW1JTF8</accession>
<dbReference type="PROSITE" id="PS50181">
    <property type="entry name" value="FBOX"/>
    <property type="match status" value="1"/>
</dbReference>
<protein>
    <recommendedName>
        <fullName evidence="1">F-box domain-containing protein</fullName>
    </recommendedName>
</protein>
<evidence type="ECO:0000313" key="2">
    <source>
        <dbReference type="EMBL" id="KAK9706990.1"/>
    </source>
</evidence>